<evidence type="ECO:0000313" key="1">
    <source>
        <dbReference type="EMBL" id="RZT94317.1"/>
    </source>
</evidence>
<dbReference type="EMBL" id="SHKO01000002">
    <property type="protein sequence ID" value="RZT94317.1"/>
    <property type="molecule type" value="Genomic_DNA"/>
</dbReference>
<name>A0A4Q7VE00_9BURK</name>
<comment type="caution">
    <text evidence="1">The sequence shown here is derived from an EMBL/GenBank/DDBJ whole genome shotgun (WGS) entry which is preliminary data.</text>
</comment>
<evidence type="ECO:0000313" key="2">
    <source>
        <dbReference type="Proteomes" id="UP000293398"/>
    </source>
</evidence>
<proteinExistence type="predicted"/>
<reference evidence="1 2" key="1">
    <citation type="submission" date="2019-02" db="EMBL/GenBank/DDBJ databases">
        <title>Genomic Encyclopedia of Type Strains, Phase IV (KMG-IV): sequencing the most valuable type-strain genomes for metagenomic binning, comparative biology and taxonomic classification.</title>
        <authorList>
            <person name="Goeker M."/>
        </authorList>
    </citation>
    <scope>NUCLEOTIDE SEQUENCE [LARGE SCALE GENOMIC DNA]</scope>
    <source>
        <strain evidence="1 2">DSM 23814</strain>
    </source>
</reference>
<protein>
    <submittedName>
        <fullName evidence="1">Uncharacterized protein</fullName>
    </submittedName>
</protein>
<sequence length="42" mass="4652">MSFHNVWPGGPGGSRNSFVIISPVIKGFPQMAGEHKFYTLYP</sequence>
<gene>
    <name evidence="1" type="ORF">EV681_2735</name>
</gene>
<dbReference type="AlphaFoldDB" id="A0A4Q7VE00"/>
<keyword evidence="2" id="KW-1185">Reference proteome</keyword>
<dbReference type="Proteomes" id="UP000293398">
    <property type="component" value="Unassembled WGS sequence"/>
</dbReference>
<accession>A0A4Q7VE00</accession>
<organism evidence="1 2">
    <name type="scientific">Advenella incenata</name>
    <dbReference type="NCBI Taxonomy" id="267800"/>
    <lineage>
        <taxon>Bacteria</taxon>
        <taxon>Pseudomonadati</taxon>
        <taxon>Pseudomonadota</taxon>
        <taxon>Betaproteobacteria</taxon>
        <taxon>Burkholderiales</taxon>
        <taxon>Alcaligenaceae</taxon>
    </lineage>
</organism>